<evidence type="ECO:0000259" key="10">
    <source>
        <dbReference type="PROSITE" id="PS51135"/>
    </source>
</evidence>
<keyword evidence="3 7" id="KW-0053">Apoptosis</keyword>
<feature type="region of interest" description="Disordered" evidence="9">
    <location>
        <begin position="397"/>
        <end position="470"/>
    </location>
</feature>
<comment type="similarity">
    <text evidence="1 8">Belongs to the inositol phosphokinase (IPK) family.</text>
</comment>
<dbReference type="GO" id="GO:0006915">
    <property type="term" value="P:apoptotic process"/>
    <property type="evidence" value="ECO:0007669"/>
    <property type="project" value="UniProtKB-UniRule"/>
</dbReference>
<dbReference type="VEuPathDB" id="VectorBase:ADAR2_007092"/>
<feature type="region of interest" description="Disordered" evidence="9">
    <location>
        <begin position="683"/>
        <end position="706"/>
    </location>
</feature>
<evidence type="ECO:0000313" key="13">
    <source>
        <dbReference type="Proteomes" id="UP000000673"/>
    </source>
</evidence>
<dbReference type="InterPro" id="IPR005522">
    <property type="entry name" value="IPK"/>
</dbReference>
<evidence type="ECO:0000256" key="3">
    <source>
        <dbReference type="ARBA" id="ARBA00022703"/>
    </source>
</evidence>
<keyword evidence="2 8" id="KW-0808">Transferase</keyword>
<dbReference type="GO" id="GO:0032958">
    <property type="term" value="P:inositol phosphate biosynthetic process"/>
    <property type="evidence" value="ECO:0007669"/>
    <property type="project" value="InterPro"/>
</dbReference>
<feature type="compositionally biased region" description="Gly residues" evidence="9">
    <location>
        <begin position="399"/>
        <end position="426"/>
    </location>
</feature>
<dbReference type="Gene3D" id="3.10.20.10">
    <property type="match status" value="1"/>
</dbReference>
<dbReference type="PROSITE" id="PS51135">
    <property type="entry name" value="CIDE_N"/>
    <property type="match status" value="1"/>
</dbReference>
<reference evidence="12" key="4">
    <citation type="submission" date="2015-06" db="UniProtKB">
        <authorList>
            <consortium name="EnsemblMetazoa"/>
        </authorList>
    </citation>
    <scope>IDENTIFICATION</scope>
</reference>
<evidence type="ECO:0000256" key="9">
    <source>
        <dbReference type="SAM" id="MobiDB-lite"/>
    </source>
</evidence>
<dbReference type="VEuPathDB" id="VectorBase:ADAR2_006004"/>
<evidence type="ECO:0000256" key="2">
    <source>
        <dbReference type="ARBA" id="ARBA00022679"/>
    </source>
</evidence>
<dbReference type="Gene3D" id="3.30.470.160">
    <property type="entry name" value="Inositol polyphosphate kinase"/>
    <property type="match status" value="1"/>
</dbReference>
<name>W5J0U8_ANODA</name>
<dbReference type="HOGENOM" id="CLU_390897_0_0_1"/>
<evidence type="ECO:0000256" key="7">
    <source>
        <dbReference type="PROSITE-ProRule" id="PRU00447"/>
    </source>
</evidence>
<feature type="region of interest" description="Disordered" evidence="9">
    <location>
        <begin position="547"/>
        <end position="599"/>
    </location>
</feature>
<gene>
    <name evidence="11" type="ORF">AND_010654</name>
</gene>
<dbReference type="Pfam" id="PF02017">
    <property type="entry name" value="CIDE-N"/>
    <property type="match status" value="1"/>
</dbReference>
<dbReference type="Pfam" id="PF03770">
    <property type="entry name" value="IPK"/>
    <property type="match status" value="1"/>
</dbReference>
<reference evidence="11 13" key="1">
    <citation type="journal article" date="2010" name="BMC Genomics">
        <title>Combination of measures distinguishes pre-miRNAs from other stem-loops in the genome of the newly sequenced Anopheles darlingi.</title>
        <authorList>
            <person name="Mendes N.D."/>
            <person name="Freitas A.T."/>
            <person name="Vasconcelos A.T."/>
            <person name="Sagot M.F."/>
        </authorList>
    </citation>
    <scope>NUCLEOTIDE SEQUENCE</scope>
</reference>
<dbReference type="InterPro" id="IPR003508">
    <property type="entry name" value="CIDE-N_dom"/>
</dbReference>
<dbReference type="FunCoup" id="W5J0U8">
    <property type="interactions" value="29"/>
</dbReference>
<evidence type="ECO:0000256" key="1">
    <source>
        <dbReference type="ARBA" id="ARBA00007374"/>
    </source>
</evidence>
<evidence type="ECO:0000313" key="11">
    <source>
        <dbReference type="EMBL" id="ETN57767.1"/>
    </source>
</evidence>
<dbReference type="OMA" id="VPSWKIM"/>
<reference evidence="11" key="2">
    <citation type="submission" date="2010-05" db="EMBL/GenBank/DDBJ databases">
        <authorList>
            <person name="Almeida L.G."/>
            <person name="Nicolas M.F."/>
            <person name="Souza R.C."/>
            <person name="Vasconcelos A.T.R."/>
        </authorList>
    </citation>
    <scope>NUCLEOTIDE SEQUENCE</scope>
</reference>
<proteinExistence type="inferred from homology"/>
<dbReference type="SMART" id="SM00266">
    <property type="entry name" value="CAD"/>
    <property type="match status" value="1"/>
</dbReference>
<dbReference type="FunFam" id="3.30.470.160:FF:000001">
    <property type="entry name" value="Kinase"/>
    <property type="match status" value="1"/>
</dbReference>
<keyword evidence="13" id="KW-1185">Reference proteome</keyword>
<dbReference type="GO" id="GO:0005737">
    <property type="term" value="C:cytoplasm"/>
    <property type="evidence" value="ECO:0007669"/>
    <property type="project" value="TreeGrafter"/>
</dbReference>
<feature type="domain" description="CIDE-N" evidence="10">
    <location>
        <begin position="269"/>
        <end position="347"/>
    </location>
</feature>
<dbReference type="CDD" id="cd01615">
    <property type="entry name" value="CIDE_N"/>
    <property type="match status" value="1"/>
</dbReference>
<keyword evidence="4" id="KW-0547">Nucleotide-binding</keyword>
<evidence type="ECO:0000256" key="4">
    <source>
        <dbReference type="ARBA" id="ARBA00022741"/>
    </source>
</evidence>
<feature type="compositionally biased region" description="Acidic residues" evidence="9">
    <location>
        <begin position="690"/>
        <end position="706"/>
    </location>
</feature>
<dbReference type="GO" id="GO:0000828">
    <property type="term" value="F:inositol hexakisphosphate kinase activity"/>
    <property type="evidence" value="ECO:0007669"/>
    <property type="project" value="TreeGrafter"/>
</dbReference>
<accession>W5J0U8</accession>
<evidence type="ECO:0000313" key="12">
    <source>
        <dbReference type="EnsemblMetazoa" id="ADAC010654-PA"/>
    </source>
</evidence>
<dbReference type="EC" id="2.7.-.-" evidence="8"/>
<feature type="compositionally biased region" description="Acidic residues" evidence="9">
    <location>
        <begin position="589"/>
        <end position="599"/>
    </location>
</feature>
<reference evidence="11" key="3">
    <citation type="journal article" date="2013" name="Nucleic Acids Res.">
        <title>The genome of Anopheles darlingi, the main neotropical malaria vector.</title>
        <authorList>
            <person name="Marinotti O."/>
            <person name="Cerqueira G.C."/>
            <person name="de Almeida L.G."/>
            <person name="Ferro M.I."/>
            <person name="Loreto E.L."/>
            <person name="Zaha A."/>
            <person name="Teixeira S.M."/>
            <person name="Wespiser A.R."/>
            <person name="Almeida E Silva A."/>
            <person name="Schlindwein A.D."/>
            <person name="Pacheco A.C."/>
            <person name="Silva A.L."/>
            <person name="Graveley B.R."/>
            <person name="Walenz B.P."/>
            <person name="Lima Bde A."/>
            <person name="Ribeiro C.A."/>
            <person name="Nunes-Silva C.G."/>
            <person name="de Carvalho C.R."/>
            <person name="Soares C.M."/>
            <person name="de Menezes C.B."/>
            <person name="Matiolli C."/>
            <person name="Caffrey D."/>
            <person name="Araujo D.A."/>
            <person name="de Oliveira D.M."/>
            <person name="Golenbock D."/>
            <person name="Grisard E.C."/>
            <person name="Fantinatti-Garboggini F."/>
            <person name="de Carvalho F.M."/>
            <person name="Barcellos F.G."/>
            <person name="Prosdocimi F."/>
            <person name="May G."/>
            <person name="Azevedo Junior G.M."/>
            <person name="Guimaraes G.M."/>
            <person name="Goldman G.H."/>
            <person name="Padilha I.Q."/>
            <person name="Batista Jda S."/>
            <person name="Ferro J.A."/>
            <person name="Ribeiro J.M."/>
            <person name="Fietto J.L."/>
            <person name="Dabbas K.M."/>
            <person name="Cerdeira L."/>
            <person name="Agnez-Lima L.F."/>
            <person name="Brocchi M."/>
            <person name="de Carvalho M.O."/>
            <person name="Teixeira Mde M."/>
            <person name="Diniz Maia Mde M."/>
            <person name="Goldman M.H."/>
            <person name="Cruz Schneider M.P."/>
            <person name="Felipe M.S."/>
            <person name="Hungria M."/>
            <person name="Nicolas M.F."/>
            <person name="Pereira M."/>
            <person name="Montes M.A."/>
            <person name="Cantao M.E."/>
            <person name="Vincentz M."/>
            <person name="Rafael M.S."/>
            <person name="Silverman N."/>
            <person name="Stoco P.H."/>
            <person name="Souza R.C."/>
            <person name="Vicentini R."/>
            <person name="Gazzinelli R.T."/>
            <person name="Neves Rde O."/>
            <person name="Silva R."/>
            <person name="Astolfi-Filho S."/>
            <person name="Maciel T.E."/>
            <person name="Urmenyi T.P."/>
            <person name="Tadei W.P."/>
            <person name="Camargo E.P."/>
            <person name="de Vasconcelos A.T."/>
        </authorList>
    </citation>
    <scope>NUCLEOTIDE SEQUENCE</scope>
</reference>
<dbReference type="PANTHER" id="PTHR12400">
    <property type="entry name" value="INOSITOL POLYPHOSPHATE KINASE"/>
    <property type="match status" value="1"/>
</dbReference>
<sequence length="706" mass="78838">MKDVLRPYVPEYKGQVNSEDGESTYIQLQDLLSDFYQPCVMDCKIGVRTYLEEELSKAKEKPKLRKDMYEKMIQIDQNAPTEDEHRAKGVTKPRYMVWRETISSTSTLGFRIEGIKKSDGTSSKDFKTTKSREQICEAFREFAEDFPHAMPKYIQRLKAIRATLEYSEFFKSHEVIGSSLLFVHDRHKASVWLIDFAKTVALPETVTISHDSKWKVGNHEDGYLIGINNLIEIFSEVHDQQLVQSVSDRIPRLSLPDDNTNGVNEESRGKRPLKIWDSWRNVRKGLVVGSFEELIVRGKDKLGVPASEPVRLVLECDGTQVEDGEYFRTLANNTVLLLLRQGERWYPTGVDVIKAAISAIPKIVCETIHALELQDETPSWKIMDNKGRVTVVLHWDQRQGGGGQGGGSQSSGGGPLGSGATGGGLSNGPITSSDKFSPSKKSLSTQNSIDKSSISGQLPRFPSPQITVINHDDPQSQIYHSARRLSKQGGSFDSAVGAVHVHTPECAHHAHMPTRAGSPGATECDFHCCALHEEGRKIAVHKNVATSPIQDGSASPQPPPSSLSDSRRTSTTKGHVRFLDIGPERDSSESETENTVMEDETVTSEKFLLLIDQLSVDQKRHLSIKDIGIILERLSSKILDVERLDRESESDDCYNWTIKATIRGDALRELGVIYNGNYYAISEHPGYKEENEENGEDAEEEDEDRL</sequence>
<dbReference type="VEuPathDB" id="VectorBase:ADAC010654"/>
<dbReference type="SUPFAM" id="SSF56104">
    <property type="entry name" value="SAICAR synthase-like"/>
    <property type="match status" value="1"/>
</dbReference>
<dbReference type="EMBL" id="ADMH02002213">
    <property type="protein sequence ID" value="ETN57767.1"/>
    <property type="molecule type" value="Genomic_DNA"/>
</dbReference>
<organism evidence="11">
    <name type="scientific">Anopheles darlingi</name>
    <name type="common">Mosquito</name>
    <dbReference type="NCBI Taxonomy" id="43151"/>
    <lineage>
        <taxon>Eukaryota</taxon>
        <taxon>Metazoa</taxon>
        <taxon>Ecdysozoa</taxon>
        <taxon>Arthropoda</taxon>
        <taxon>Hexapoda</taxon>
        <taxon>Insecta</taxon>
        <taxon>Pterygota</taxon>
        <taxon>Neoptera</taxon>
        <taxon>Endopterygota</taxon>
        <taxon>Diptera</taxon>
        <taxon>Nematocera</taxon>
        <taxon>Culicoidea</taxon>
        <taxon>Culicidae</taxon>
        <taxon>Anophelinae</taxon>
        <taxon>Anopheles</taxon>
    </lineage>
</organism>
<dbReference type="GO" id="GO:0046854">
    <property type="term" value="P:phosphatidylinositol phosphate biosynthetic process"/>
    <property type="evidence" value="ECO:0007669"/>
    <property type="project" value="TreeGrafter"/>
</dbReference>
<keyword evidence="5 8" id="KW-0418">Kinase</keyword>
<dbReference type="STRING" id="43151.W5J0U8"/>
<dbReference type="AlphaFoldDB" id="W5J0U8"/>
<dbReference type="InterPro" id="IPR038286">
    <property type="entry name" value="IPK_sf"/>
</dbReference>
<dbReference type="GO" id="GO:0005524">
    <property type="term" value="F:ATP binding"/>
    <property type="evidence" value="ECO:0007669"/>
    <property type="project" value="UniProtKB-KW"/>
</dbReference>
<dbReference type="SUPFAM" id="SSF54277">
    <property type="entry name" value="CAD &amp; PB1 domains"/>
    <property type="match status" value="1"/>
</dbReference>
<protein>
    <recommendedName>
        <fullName evidence="8">Kinase</fullName>
        <ecNumber evidence="8">2.7.-.-</ecNumber>
    </recommendedName>
</protein>
<dbReference type="Proteomes" id="UP000000673">
    <property type="component" value="Unassembled WGS sequence"/>
</dbReference>
<dbReference type="eggNOG" id="KOG1621">
    <property type="taxonomic scope" value="Eukaryota"/>
</dbReference>
<dbReference type="PANTHER" id="PTHR12400:SF97">
    <property type="entry name" value="KINASE"/>
    <property type="match status" value="1"/>
</dbReference>
<feature type="compositionally biased region" description="Polar residues" evidence="9">
    <location>
        <begin position="429"/>
        <end position="456"/>
    </location>
</feature>
<evidence type="ECO:0000256" key="8">
    <source>
        <dbReference type="RuleBase" id="RU363090"/>
    </source>
</evidence>
<keyword evidence="6" id="KW-0067">ATP-binding</keyword>
<dbReference type="GO" id="GO:0005634">
    <property type="term" value="C:nucleus"/>
    <property type="evidence" value="ECO:0007669"/>
    <property type="project" value="TreeGrafter"/>
</dbReference>
<dbReference type="EnsemblMetazoa" id="ADAC010654-RA">
    <property type="protein sequence ID" value="ADAC010654-PA"/>
    <property type="gene ID" value="ADAC010654"/>
</dbReference>
<evidence type="ECO:0000256" key="5">
    <source>
        <dbReference type="ARBA" id="ARBA00022777"/>
    </source>
</evidence>
<evidence type="ECO:0000256" key="6">
    <source>
        <dbReference type="ARBA" id="ARBA00022840"/>
    </source>
</evidence>